<sequence length="168" mass="18467">MNVVIENDQQEVEPPSASTAIGLLLPEFNEFLSATIEPTSVHHGGAVDVETLREADITVLKSVATEHGTRHRIETDCGRVLWTYDLEGYAVSRLSRGIARERADLERLSDEQAASSGFSFLSKVELYAHIEKGVSEGTTTVKDAAARYRIPLATLYRHLRKAKTATIG</sequence>
<evidence type="ECO:0000313" key="2">
    <source>
        <dbReference type="Proteomes" id="UP000219522"/>
    </source>
</evidence>
<accession>A0A7Z7N4M7</accession>
<protein>
    <submittedName>
        <fullName evidence="1">Uncharacterized protein</fullName>
    </submittedName>
</protein>
<dbReference type="Proteomes" id="UP000219522">
    <property type="component" value="Unassembled WGS sequence"/>
</dbReference>
<keyword evidence="2" id="KW-1185">Reference proteome</keyword>
<dbReference type="AlphaFoldDB" id="A0A7Z7N4M7"/>
<proteinExistence type="predicted"/>
<organism evidence="1 2">
    <name type="scientific">Caballeronia arationis</name>
    <dbReference type="NCBI Taxonomy" id="1777142"/>
    <lineage>
        <taxon>Bacteria</taxon>
        <taxon>Pseudomonadati</taxon>
        <taxon>Pseudomonadota</taxon>
        <taxon>Betaproteobacteria</taxon>
        <taxon>Burkholderiales</taxon>
        <taxon>Burkholderiaceae</taxon>
        <taxon>Caballeronia</taxon>
    </lineage>
</organism>
<comment type="caution">
    <text evidence="1">The sequence shown here is derived from an EMBL/GenBank/DDBJ whole genome shotgun (WGS) entry which is preliminary data.</text>
</comment>
<gene>
    <name evidence="1" type="ORF">SAMN05446927_5273</name>
</gene>
<dbReference type="EMBL" id="OCSU01000002">
    <property type="protein sequence ID" value="SOE81970.1"/>
    <property type="molecule type" value="Genomic_DNA"/>
</dbReference>
<evidence type="ECO:0000313" key="1">
    <source>
        <dbReference type="EMBL" id="SOE81970.1"/>
    </source>
</evidence>
<dbReference type="RefSeq" id="WP_097190373.1">
    <property type="nucleotide sequence ID" value="NZ_OCSU01000002.1"/>
</dbReference>
<name>A0A7Z7N4M7_9BURK</name>
<reference evidence="1 2" key="1">
    <citation type="submission" date="2017-09" db="EMBL/GenBank/DDBJ databases">
        <authorList>
            <person name="Varghese N."/>
            <person name="Submissions S."/>
        </authorList>
    </citation>
    <scope>NUCLEOTIDE SEQUENCE [LARGE SCALE GENOMIC DNA]</scope>
    <source>
        <strain evidence="1 2">OK806</strain>
    </source>
</reference>